<evidence type="ECO:0000313" key="2">
    <source>
        <dbReference type="Proteomes" id="UP000266673"/>
    </source>
</evidence>
<dbReference type="EMBL" id="QKWP01000460">
    <property type="protein sequence ID" value="RIB19672.1"/>
    <property type="molecule type" value="Genomic_DNA"/>
</dbReference>
<sequence length="149" mass="17442">MKSLYEALFNFKDDFNQEFDVDVEQEEIEIPVFLNSGITTKAMCCPIINNNDKPNIIQRCSRIAKIYINQLFGTWKINSLAIQEIGNNISKLRIYMNYFNYNYKTVHEGGIKRAYPFNKRMFIGSKLLNHFDNSALNITDIDKISSYEM</sequence>
<reference evidence="1 2" key="1">
    <citation type="submission" date="2018-06" db="EMBL/GenBank/DDBJ databases">
        <title>Comparative genomics reveals the genomic features of Rhizophagus irregularis, R. cerebriforme, R. diaphanum and Gigaspora rosea, and their symbiotic lifestyle signature.</title>
        <authorList>
            <person name="Morin E."/>
            <person name="San Clemente H."/>
            <person name="Chen E.C.H."/>
            <person name="De La Providencia I."/>
            <person name="Hainaut M."/>
            <person name="Kuo A."/>
            <person name="Kohler A."/>
            <person name="Murat C."/>
            <person name="Tang N."/>
            <person name="Roy S."/>
            <person name="Loubradou J."/>
            <person name="Henrissat B."/>
            <person name="Grigoriev I.V."/>
            <person name="Corradi N."/>
            <person name="Roux C."/>
            <person name="Martin F.M."/>
        </authorList>
    </citation>
    <scope>NUCLEOTIDE SEQUENCE [LARGE SCALE GENOMIC DNA]</scope>
    <source>
        <strain evidence="1 2">DAOM 194757</strain>
    </source>
</reference>
<accession>A0A397VCD3</accession>
<evidence type="ECO:0000313" key="1">
    <source>
        <dbReference type="EMBL" id="RIB19672.1"/>
    </source>
</evidence>
<gene>
    <name evidence="1" type="ORF">C2G38_2181216</name>
</gene>
<proteinExistence type="predicted"/>
<dbReference type="Proteomes" id="UP000266673">
    <property type="component" value="Unassembled WGS sequence"/>
</dbReference>
<comment type="caution">
    <text evidence="1">The sequence shown here is derived from an EMBL/GenBank/DDBJ whole genome shotgun (WGS) entry which is preliminary data.</text>
</comment>
<protein>
    <submittedName>
        <fullName evidence="1">Uncharacterized protein</fullName>
    </submittedName>
</protein>
<organism evidence="1 2">
    <name type="scientific">Gigaspora rosea</name>
    <dbReference type="NCBI Taxonomy" id="44941"/>
    <lineage>
        <taxon>Eukaryota</taxon>
        <taxon>Fungi</taxon>
        <taxon>Fungi incertae sedis</taxon>
        <taxon>Mucoromycota</taxon>
        <taxon>Glomeromycotina</taxon>
        <taxon>Glomeromycetes</taxon>
        <taxon>Diversisporales</taxon>
        <taxon>Gigasporaceae</taxon>
        <taxon>Gigaspora</taxon>
    </lineage>
</organism>
<keyword evidence="2" id="KW-1185">Reference proteome</keyword>
<name>A0A397VCD3_9GLOM</name>
<dbReference type="AlphaFoldDB" id="A0A397VCD3"/>